<evidence type="ECO:0000313" key="1">
    <source>
        <dbReference type="EMBL" id="ERZ98930.1"/>
    </source>
</evidence>
<reference evidence="1" key="1">
    <citation type="submission" date="2013-07" db="EMBL/GenBank/DDBJ databases">
        <title>The genome of an arbuscular mycorrhizal fungus provides insights into the evolution of the oldest plant symbiosis.</title>
        <authorList>
            <consortium name="DOE Joint Genome Institute"/>
            <person name="Tisserant E."/>
            <person name="Malbreil M."/>
            <person name="Kuo A."/>
            <person name="Kohler A."/>
            <person name="Symeonidi A."/>
            <person name="Balestrini R."/>
            <person name="Charron P."/>
            <person name="Duensing N."/>
            <person name="Frei-dit-Frey N."/>
            <person name="Gianinazzi-Pearson V."/>
            <person name="Gilbert B."/>
            <person name="Handa Y."/>
            <person name="Hijri M."/>
            <person name="Kaul R."/>
            <person name="Kawaguchi M."/>
            <person name="Krajinski F."/>
            <person name="Lammers P."/>
            <person name="Lapierre D."/>
            <person name="Masclaux F.G."/>
            <person name="Murat C."/>
            <person name="Morin E."/>
            <person name="Ndikumana S."/>
            <person name="Pagni M."/>
            <person name="Petitpierre D."/>
            <person name="Requena N."/>
            <person name="Rosikiewicz P."/>
            <person name="Riley R."/>
            <person name="Saito K."/>
            <person name="San Clemente H."/>
            <person name="Shapiro H."/>
            <person name="van Tuinen D."/>
            <person name="Becard G."/>
            <person name="Bonfante P."/>
            <person name="Paszkowski U."/>
            <person name="Shachar-Hill Y."/>
            <person name="Young J.P."/>
            <person name="Sanders I.R."/>
            <person name="Henrissat B."/>
            <person name="Rensing S.A."/>
            <person name="Grigoriev I.V."/>
            <person name="Corradi N."/>
            <person name="Roux C."/>
            <person name="Martin F."/>
        </authorList>
    </citation>
    <scope>NUCLEOTIDE SEQUENCE</scope>
    <source>
        <strain evidence="1">DAOM 197198</strain>
    </source>
</reference>
<proteinExistence type="predicted"/>
<dbReference type="HOGENOM" id="CLU_3107630_0_0_1"/>
<name>U9T6E9_RHIID</name>
<organism evidence="1">
    <name type="scientific">Rhizophagus irregularis (strain DAOM 181602 / DAOM 197198 / MUCL 43194)</name>
    <name type="common">Arbuscular mycorrhizal fungus</name>
    <name type="synonym">Glomus intraradices</name>
    <dbReference type="NCBI Taxonomy" id="747089"/>
    <lineage>
        <taxon>Eukaryota</taxon>
        <taxon>Fungi</taxon>
        <taxon>Fungi incertae sedis</taxon>
        <taxon>Mucoromycota</taxon>
        <taxon>Glomeromycotina</taxon>
        <taxon>Glomeromycetes</taxon>
        <taxon>Glomerales</taxon>
        <taxon>Glomeraceae</taxon>
        <taxon>Rhizophagus</taxon>
    </lineage>
</organism>
<gene>
    <name evidence="1" type="ORF">GLOINDRAFT_10052</name>
</gene>
<dbReference type="EMBL" id="KI298396">
    <property type="protein sequence ID" value="ERZ98930.1"/>
    <property type="molecule type" value="Genomic_DNA"/>
</dbReference>
<dbReference type="AlphaFoldDB" id="U9T6E9"/>
<accession>U9T6E9</accession>
<dbReference type="VEuPathDB" id="FungiDB:RhiirFUN_020627"/>
<protein>
    <submittedName>
        <fullName evidence="1">Uncharacterized protein</fullName>
    </submittedName>
</protein>
<sequence>MRGIITDNSERSERFDLNSSTLCPLCNGDHKEESLWKDIKGKWGAGEYCGE</sequence>